<dbReference type="Proteomes" id="UP000509448">
    <property type="component" value="Chromosome"/>
</dbReference>
<feature type="transmembrane region" description="Helical" evidence="1">
    <location>
        <begin position="202"/>
        <end position="226"/>
    </location>
</feature>
<dbReference type="PROSITE" id="PS50850">
    <property type="entry name" value="MFS"/>
    <property type="match status" value="1"/>
</dbReference>
<evidence type="ECO:0000313" key="4">
    <source>
        <dbReference type="Proteomes" id="UP000509448"/>
    </source>
</evidence>
<gene>
    <name evidence="3" type="ORF">NAS2_1306</name>
</gene>
<accession>A0A4P2VDQ9</accession>
<feature type="transmembrane region" description="Helical" evidence="1">
    <location>
        <begin position="261"/>
        <end position="283"/>
    </location>
</feature>
<sequence length="365" mass="38660">MLQVSLPLIVVYYSMLAPQLVGLSMLALWTSGGLAAILVAYTKSRRLLTASLVAMPIASLLGAPGGIFLPISFTLLYFLVSVVSSYLMPLSFVAGRARGTASYTAGISAGLLLGVLFQLAAASSPRYYLYVPISFALSLAVALLFPRGLALGERRNARDTLAGILGPLMKEELHEMLSINVLSSAIWPLMTIYAEVFAIKVIGLSASLAIIGVLLAAATSLLSRVLLSFIGLERRPTLYFSIAAASLGVITLSISSGVVQYYVATALIGLGHGLQMPLIYAATFESSQGREMESYAMLNATMGAGEFLASSVGTALIALVGFRLGFDVFLALVIGIAVLMTVIIRRGSPHWSRVIDSWASPLRQT</sequence>
<feature type="transmembrane region" description="Helical" evidence="1">
    <location>
        <begin position="101"/>
        <end position="121"/>
    </location>
</feature>
<proteinExistence type="predicted"/>
<protein>
    <submittedName>
        <fullName evidence="3">Transporter</fullName>
    </submittedName>
</protein>
<evidence type="ECO:0000256" key="1">
    <source>
        <dbReference type="SAM" id="Phobius"/>
    </source>
</evidence>
<reference evidence="3 4" key="1">
    <citation type="journal article" date="2019" name="ISME J.">
        <title>Isolation and characterization of a thermophilic sulfur- and iron-reducing thaumarchaeote from a terrestrial acidic hot spring.</title>
        <authorList>
            <person name="Kato S."/>
            <person name="Itoh T."/>
            <person name="Yuki M."/>
            <person name="Nagamori M."/>
            <person name="Ohnishi M."/>
            <person name="Uematsu K."/>
            <person name="Suzuki K."/>
            <person name="Takashina T."/>
            <person name="Ohkuma M."/>
        </authorList>
    </citation>
    <scope>NUCLEOTIDE SEQUENCE [LARGE SCALE GENOMIC DNA]</scope>
    <source>
        <strain evidence="3 4">NAS-02</strain>
    </source>
</reference>
<keyword evidence="1" id="KW-0472">Membrane</keyword>
<dbReference type="AlphaFoldDB" id="A0A4P2VDQ9"/>
<dbReference type="KEGG" id="ccai:NAS2_1306"/>
<organism evidence="3 4">
    <name type="scientific">Conexivisphaera calida</name>
    <dbReference type="NCBI Taxonomy" id="1874277"/>
    <lineage>
        <taxon>Archaea</taxon>
        <taxon>Nitrososphaerota</taxon>
        <taxon>Conexivisphaeria</taxon>
        <taxon>Conexivisphaerales</taxon>
        <taxon>Conexivisphaeraceae</taxon>
        <taxon>Conexivisphaera</taxon>
    </lineage>
</organism>
<feature type="transmembrane region" description="Helical" evidence="1">
    <location>
        <begin position="127"/>
        <end position="145"/>
    </location>
</feature>
<feature type="transmembrane region" description="Helical" evidence="1">
    <location>
        <begin position="75"/>
        <end position="94"/>
    </location>
</feature>
<dbReference type="InterPro" id="IPR036259">
    <property type="entry name" value="MFS_trans_sf"/>
</dbReference>
<feature type="transmembrane region" description="Helical" evidence="1">
    <location>
        <begin position="20"/>
        <end position="40"/>
    </location>
</feature>
<feature type="transmembrane region" description="Helical" evidence="1">
    <location>
        <begin position="295"/>
        <end position="322"/>
    </location>
</feature>
<feature type="transmembrane region" description="Helical" evidence="1">
    <location>
        <begin position="238"/>
        <end position="255"/>
    </location>
</feature>
<dbReference type="InterPro" id="IPR020846">
    <property type="entry name" value="MFS_dom"/>
</dbReference>
<dbReference type="Gene3D" id="1.20.1250.20">
    <property type="entry name" value="MFS general substrate transporter like domains"/>
    <property type="match status" value="1"/>
</dbReference>
<dbReference type="GO" id="GO:0022857">
    <property type="term" value="F:transmembrane transporter activity"/>
    <property type="evidence" value="ECO:0007669"/>
    <property type="project" value="InterPro"/>
</dbReference>
<feature type="transmembrane region" description="Helical" evidence="1">
    <location>
        <begin position="177"/>
        <end position="196"/>
    </location>
</feature>
<feature type="transmembrane region" description="Helical" evidence="1">
    <location>
        <begin position="47"/>
        <end position="69"/>
    </location>
</feature>
<name>A0A4P2VDQ9_9ARCH</name>
<keyword evidence="1" id="KW-1133">Transmembrane helix</keyword>
<dbReference type="SUPFAM" id="SSF103473">
    <property type="entry name" value="MFS general substrate transporter"/>
    <property type="match status" value="1"/>
</dbReference>
<feature type="domain" description="Major facilitator superfamily (MFS) profile" evidence="2">
    <location>
        <begin position="164"/>
        <end position="365"/>
    </location>
</feature>
<evidence type="ECO:0000259" key="2">
    <source>
        <dbReference type="PROSITE" id="PS50850"/>
    </source>
</evidence>
<keyword evidence="1" id="KW-0812">Transmembrane</keyword>
<keyword evidence="4" id="KW-1185">Reference proteome</keyword>
<evidence type="ECO:0000313" key="3">
    <source>
        <dbReference type="EMBL" id="BBE42694.1"/>
    </source>
</evidence>
<feature type="transmembrane region" description="Helical" evidence="1">
    <location>
        <begin position="328"/>
        <end position="344"/>
    </location>
</feature>
<dbReference type="EMBL" id="AP018732">
    <property type="protein sequence ID" value="BBE42694.1"/>
    <property type="molecule type" value="Genomic_DNA"/>
</dbReference>